<reference evidence="2 3" key="1">
    <citation type="submission" date="2018-12" db="EMBL/GenBank/DDBJ databases">
        <authorList>
            <consortium name="Pathogen Informatics"/>
        </authorList>
    </citation>
    <scope>NUCLEOTIDE SEQUENCE [LARGE SCALE GENOMIC DNA]</scope>
    <source>
        <strain evidence="2 3">NCTC9419</strain>
    </source>
</reference>
<dbReference type="Gene3D" id="1.20.1250.20">
    <property type="entry name" value="MFS general substrate transporter like domains"/>
    <property type="match status" value="1"/>
</dbReference>
<name>A0A3S4JVW9_SERRU</name>
<dbReference type="Proteomes" id="UP000271603">
    <property type="component" value="Chromosome"/>
</dbReference>
<keyword evidence="1" id="KW-0812">Transmembrane</keyword>
<dbReference type="EMBL" id="LR134155">
    <property type="protein sequence ID" value="VEA73591.1"/>
    <property type="molecule type" value="Genomic_DNA"/>
</dbReference>
<gene>
    <name evidence="2" type="ORF">NCTC9419_05226</name>
</gene>
<keyword evidence="1" id="KW-1133">Transmembrane helix</keyword>
<protein>
    <recommendedName>
        <fullName evidence="4">D-galactonate transporter</fullName>
    </recommendedName>
</protein>
<feature type="transmembrane region" description="Helical" evidence="1">
    <location>
        <begin position="27"/>
        <end position="49"/>
    </location>
</feature>
<evidence type="ECO:0000313" key="2">
    <source>
        <dbReference type="EMBL" id="VEA73591.1"/>
    </source>
</evidence>
<evidence type="ECO:0000313" key="3">
    <source>
        <dbReference type="Proteomes" id="UP000271603"/>
    </source>
</evidence>
<dbReference type="AlphaFoldDB" id="A0A3S4JVW9"/>
<keyword evidence="1" id="KW-0472">Membrane</keyword>
<proteinExistence type="predicted"/>
<sequence>MSCIGNIGGFVAPYVVGVLNDLTRSSIPGLIFLALCLLVTGLICIFYCAKQREGVIRA</sequence>
<accession>A0A3S4JVW9</accession>
<dbReference type="SUPFAM" id="SSF103473">
    <property type="entry name" value="MFS general substrate transporter"/>
    <property type="match status" value="1"/>
</dbReference>
<dbReference type="InterPro" id="IPR036259">
    <property type="entry name" value="MFS_trans_sf"/>
</dbReference>
<organism evidence="2 3">
    <name type="scientific">Serratia rubidaea</name>
    <name type="common">Serratia marinorubra</name>
    <dbReference type="NCBI Taxonomy" id="61652"/>
    <lineage>
        <taxon>Bacteria</taxon>
        <taxon>Pseudomonadati</taxon>
        <taxon>Pseudomonadota</taxon>
        <taxon>Gammaproteobacteria</taxon>
        <taxon>Enterobacterales</taxon>
        <taxon>Yersiniaceae</taxon>
        <taxon>Serratia</taxon>
    </lineage>
</organism>
<evidence type="ECO:0000256" key="1">
    <source>
        <dbReference type="SAM" id="Phobius"/>
    </source>
</evidence>
<evidence type="ECO:0008006" key="4">
    <source>
        <dbReference type="Google" id="ProtNLM"/>
    </source>
</evidence>